<dbReference type="InterPro" id="IPR021109">
    <property type="entry name" value="Peptidase_aspartic_dom_sf"/>
</dbReference>
<keyword evidence="8" id="KW-1185">Reference proteome</keyword>
<comment type="similarity">
    <text evidence="1">Belongs to the peptidase A1 family.</text>
</comment>
<accession>A0AAD9WRW7</accession>
<dbReference type="InterPro" id="IPR034161">
    <property type="entry name" value="Pepsin-like_plant"/>
</dbReference>
<dbReference type="GO" id="GO:0004190">
    <property type="term" value="F:aspartic-type endopeptidase activity"/>
    <property type="evidence" value="ECO:0007669"/>
    <property type="project" value="UniProtKB-KW"/>
</dbReference>
<dbReference type="GO" id="GO:0005576">
    <property type="term" value="C:extracellular region"/>
    <property type="evidence" value="ECO:0007669"/>
    <property type="project" value="TreeGrafter"/>
</dbReference>
<organism evidence="7 8">
    <name type="scientific">Dipteronia dyeriana</name>
    <dbReference type="NCBI Taxonomy" id="168575"/>
    <lineage>
        <taxon>Eukaryota</taxon>
        <taxon>Viridiplantae</taxon>
        <taxon>Streptophyta</taxon>
        <taxon>Embryophyta</taxon>
        <taxon>Tracheophyta</taxon>
        <taxon>Spermatophyta</taxon>
        <taxon>Magnoliopsida</taxon>
        <taxon>eudicotyledons</taxon>
        <taxon>Gunneridae</taxon>
        <taxon>Pentapetalae</taxon>
        <taxon>rosids</taxon>
        <taxon>malvids</taxon>
        <taxon>Sapindales</taxon>
        <taxon>Sapindaceae</taxon>
        <taxon>Hippocastanoideae</taxon>
        <taxon>Acereae</taxon>
        <taxon>Dipteronia</taxon>
    </lineage>
</organism>
<dbReference type="PROSITE" id="PS51767">
    <property type="entry name" value="PEPTIDASE_A1"/>
    <property type="match status" value="1"/>
</dbReference>
<dbReference type="PANTHER" id="PTHR47967">
    <property type="entry name" value="OS07G0603500 PROTEIN-RELATED"/>
    <property type="match status" value="1"/>
</dbReference>
<evidence type="ECO:0000259" key="6">
    <source>
        <dbReference type="PROSITE" id="PS51767"/>
    </source>
</evidence>
<dbReference type="InterPro" id="IPR051708">
    <property type="entry name" value="Plant_Aspart_Prot_A1"/>
</dbReference>
<feature type="domain" description="Peptidase A1" evidence="6">
    <location>
        <begin position="101"/>
        <end position="457"/>
    </location>
</feature>
<dbReference type="Pfam" id="PF14543">
    <property type="entry name" value="TAXi_N"/>
    <property type="match status" value="1"/>
</dbReference>
<dbReference type="InterPro" id="IPR032799">
    <property type="entry name" value="TAXi_C"/>
</dbReference>
<keyword evidence="2" id="KW-0645">Protease</keyword>
<evidence type="ECO:0000256" key="5">
    <source>
        <dbReference type="ARBA" id="ARBA00023180"/>
    </source>
</evidence>
<protein>
    <recommendedName>
        <fullName evidence="6">Peptidase A1 domain-containing protein</fullName>
    </recommendedName>
</protein>
<comment type="caution">
    <text evidence="7">The sequence shown here is derived from an EMBL/GenBank/DDBJ whole genome shotgun (WGS) entry which is preliminary data.</text>
</comment>
<keyword evidence="4" id="KW-0378">Hydrolase</keyword>
<dbReference type="Proteomes" id="UP001280121">
    <property type="component" value="Unassembled WGS sequence"/>
</dbReference>
<evidence type="ECO:0000256" key="2">
    <source>
        <dbReference type="ARBA" id="ARBA00022670"/>
    </source>
</evidence>
<evidence type="ECO:0000313" key="7">
    <source>
        <dbReference type="EMBL" id="KAK2640142.1"/>
    </source>
</evidence>
<dbReference type="Pfam" id="PF14541">
    <property type="entry name" value="TAXi_C"/>
    <property type="match status" value="1"/>
</dbReference>
<evidence type="ECO:0000313" key="8">
    <source>
        <dbReference type="Proteomes" id="UP001280121"/>
    </source>
</evidence>
<gene>
    <name evidence="7" type="ORF">Ddye_027937</name>
</gene>
<dbReference type="PANTHER" id="PTHR47967:SF123">
    <property type="entry name" value="ASPARTIC PROTEINASE NEPENTHESIN-1-LIKE"/>
    <property type="match status" value="1"/>
</dbReference>
<sequence>MASLIMQNFSVAALFLCLVIFSKFHFSASKSVGFRLKLIPRDSPESPLYPGNLTKLERFQRSVYFSHARANYMTSVSTTNRNATLKPDNIVVHMAYDDGYYIGEVGIGTPPVPVLLVVDTGGGQIWTQCEPCENCFPQDSPRYDSRASSTYQRLPCEHPFCSGDHPLYQCVDNVCVYGTTYYAGSVTKGFASVESFFFNDIDGGSDIVASPVIFGCSHISLNFKFAEGRQISGIMGLNLSPDSLLSQLGDGIDNRFSYCMPPSSEATAPLILRFGNDIPYDTGMIQTTSFFTVPGMHYYMLSLLDISINSIRLHFPPGTFDRSVEHSTTAGFVIDSGAPLTLIDEHTNHVNAYKVLTDALKLYYVSYGLQEKVFAGSDEICYDEKPDFYEHPTITYHFVGADYTVDSRFVSTRFVGHQPNYFCINIIKGSGVSILGANDQQNRRIIYDNNMNSIQFFPEECAHDHPA</sequence>
<dbReference type="SUPFAM" id="SSF50630">
    <property type="entry name" value="Acid proteases"/>
    <property type="match status" value="1"/>
</dbReference>
<evidence type="ECO:0000256" key="1">
    <source>
        <dbReference type="ARBA" id="ARBA00007447"/>
    </source>
</evidence>
<name>A0AAD9WRW7_9ROSI</name>
<reference evidence="7" key="1">
    <citation type="journal article" date="2023" name="Plant J.">
        <title>Genome sequences and population genomics provide insights into the demographic history, inbreeding, and mutation load of two 'living fossil' tree species of Dipteronia.</title>
        <authorList>
            <person name="Feng Y."/>
            <person name="Comes H.P."/>
            <person name="Chen J."/>
            <person name="Zhu S."/>
            <person name="Lu R."/>
            <person name="Zhang X."/>
            <person name="Li P."/>
            <person name="Qiu J."/>
            <person name="Olsen K.M."/>
            <person name="Qiu Y."/>
        </authorList>
    </citation>
    <scope>NUCLEOTIDE SEQUENCE</scope>
    <source>
        <strain evidence="7">KIB01</strain>
    </source>
</reference>
<dbReference type="Gene3D" id="2.40.70.10">
    <property type="entry name" value="Acid Proteases"/>
    <property type="match status" value="2"/>
</dbReference>
<dbReference type="InterPro" id="IPR032861">
    <property type="entry name" value="TAXi_N"/>
</dbReference>
<evidence type="ECO:0000256" key="4">
    <source>
        <dbReference type="ARBA" id="ARBA00022801"/>
    </source>
</evidence>
<proteinExistence type="inferred from homology"/>
<keyword evidence="3" id="KW-0064">Aspartyl protease</keyword>
<keyword evidence="5" id="KW-0325">Glycoprotein</keyword>
<dbReference type="GO" id="GO:0006508">
    <property type="term" value="P:proteolysis"/>
    <property type="evidence" value="ECO:0007669"/>
    <property type="project" value="UniProtKB-KW"/>
</dbReference>
<evidence type="ECO:0000256" key="3">
    <source>
        <dbReference type="ARBA" id="ARBA00022750"/>
    </source>
</evidence>
<dbReference type="AlphaFoldDB" id="A0AAD9WRW7"/>
<dbReference type="InterPro" id="IPR033121">
    <property type="entry name" value="PEPTIDASE_A1"/>
</dbReference>
<dbReference type="CDD" id="cd05476">
    <property type="entry name" value="pepsin_A_like_plant"/>
    <property type="match status" value="1"/>
</dbReference>
<dbReference type="EMBL" id="JANJYI010000008">
    <property type="protein sequence ID" value="KAK2640142.1"/>
    <property type="molecule type" value="Genomic_DNA"/>
</dbReference>